<gene>
    <name evidence="7" type="ORF">BKD09_42710</name>
</gene>
<evidence type="ECO:0000256" key="3">
    <source>
        <dbReference type="ARBA" id="ARBA00022723"/>
    </source>
</evidence>
<keyword evidence="3" id="KW-0479">Metal-binding</keyword>
<evidence type="ECO:0000256" key="1">
    <source>
        <dbReference type="ARBA" id="ARBA00001970"/>
    </source>
</evidence>
<dbReference type="PANTHER" id="PTHR30521">
    <property type="entry name" value="DEFERROCHELATASE/PEROXIDASE"/>
    <property type="match status" value="1"/>
</dbReference>
<keyword evidence="4" id="KW-0560">Oxidoreductase</keyword>
<name>A0A1L3FP23_BRAJP</name>
<dbReference type="AlphaFoldDB" id="A0A1L3FP23"/>
<dbReference type="InterPro" id="IPR048328">
    <property type="entry name" value="Dyp_perox_C"/>
</dbReference>
<accession>A0A1L3FP23</accession>
<protein>
    <recommendedName>
        <fullName evidence="6">Dyp-type peroxidase C-terminal domain-containing protein</fullName>
    </recommendedName>
</protein>
<evidence type="ECO:0000313" key="8">
    <source>
        <dbReference type="Proteomes" id="UP000181962"/>
    </source>
</evidence>
<evidence type="ECO:0000256" key="4">
    <source>
        <dbReference type="ARBA" id="ARBA00023002"/>
    </source>
</evidence>
<evidence type="ECO:0000256" key="5">
    <source>
        <dbReference type="ARBA" id="ARBA00023004"/>
    </source>
</evidence>
<dbReference type="PANTHER" id="PTHR30521:SF0">
    <property type="entry name" value="DYP-TYPE PEROXIDASE FAMILY PROTEIN"/>
    <property type="match status" value="1"/>
</dbReference>
<dbReference type="GO" id="GO:0020037">
    <property type="term" value="F:heme binding"/>
    <property type="evidence" value="ECO:0007669"/>
    <property type="project" value="InterPro"/>
</dbReference>
<proteinExistence type="predicted"/>
<dbReference type="GO" id="GO:0046872">
    <property type="term" value="F:metal ion binding"/>
    <property type="evidence" value="ECO:0007669"/>
    <property type="project" value="UniProtKB-KW"/>
</dbReference>
<dbReference type="EMBL" id="CP017637">
    <property type="protein sequence ID" value="APG15046.1"/>
    <property type="molecule type" value="Genomic_DNA"/>
</dbReference>
<evidence type="ECO:0000256" key="2">
    <source>
        <dbReference type="ARBA" id="ARBA00022559"/>
    </source>
</evidence>
<dbReference type="Proteomes" id="UP000181962">
    <property type="component" value="Chromosome"/>
</dbReference>
<dbReference type="Pfam" id="PF20628">
    <property type="entry name" value="Dyp_perox_C"/>
    <property type="match status" value="1"/>
</dbReference>
<evidence type="ECO:0000313" key="7">
    <source>
        <dbReference type="EMBL" id="APG15046.1"/>
    </source>
</evidence>
<dbReference type="InterPro" id="IPR011008">
    <property type="entry name" value="Dimeric_a/b-barrel"/>
</dbReference>
<dbReference type="SUPFAM" id="SSF54909">
    <property type="entry name" value="Dimeric alpha+beta barrel"/>
    <property type="match status" value="1"/>
</dbReference>
<dbReference type="GO" id="GO:0005829">
    <property type="term" value="C:cytosol"/>
    <property type="evidence" value="ECO:0007669"/>
    <property type="project" value="TreeGrafter"/>
</dbReference>
<keyword evidence="2" id="KW-0575">Peroxidase</keyword>
<organism evidence="7 8">
    <name type="scientific">Bradyrhizobium japonicum</name>
    <dbReference type="NCBI Taxonomy" id="375"/>
    <lineage>
        <taxon>Bacteria</taxon>
        <taxon>Pseudomonadati</taxon>
        <taxon>Pseudomonadota</taxon>
        <taxon>Alphaproteobacteria</taxon>
        <taxon>Hyphomicrobiales</taxon>
        <taxon>Nitrobacteraceae</taxon>
        <taxon>Bradyrhizobium</taxon>
    </lineage>
</organism>
<feature type="domain" description="Dyp-type peroxidase C-terminal" evidence="6">
    <location>
        <begin position="187"/>
        <end position="394"/>
    </location>
</feature>
<dbReference type="GO" id="GO:0004601">
    <property type="term" value="F:peroxidase activity"/>
    <property type="evidence" value="ECO:0007669"/>
    <property type="project" value="UniProtKB-KW"/>
</dbReference>
<reference evidence="7 8" key="1">
    <citation type="submission" date="2016-11" db="EMBL/GenBank/DDBJ databases">
        <title>Complete Genome Sequence of Bradyrhizobium sp. strain J5, an isolated from soybean nodule in Hokkaido.</title>
        <authorList>
            <person name="Kanehara K."/>
        </authorList>
    </citation>
    <scope>NUCLEOTIDE SEQUENCE [LARGE SCALE GENOMIC DNA]</scope>
    <source>
        <strain evidence="7 8">J5</strain>
    </source>
</reference>
<dbReference type="InterPro" id="IPR006314">
    <property type="entry name" value="Dyp_peroxidase"/>
</dbReference>
<sequence length="431" mass="46542">MERGEDALAKLQDGIYWDKGTTPPRCFAIAFFKADREATALGVAALLTRLVALWDGLKDERLADLPGVRVPRSGFEWLIGFGIKAFKIGGAAKQLPRRLDTPNIFNSVDPAGGGGKVLDGSGLDYAKGLALNPASEEICVQFTGDTPLSVSRAIVETWKLIESARDPATGRSALALSASFTGFNREDQRSWLGFHDGLSNLESGSARKSVIAVKRQGLPPIDRWTVDGTYMAFMRLAVDLRQWEQLGLQEQETLVGRTRITGCPLRAAHVAGQAQTVDGCPAPGSNEVTGDGNEAFREPPDGVDEVITKSHVQRANHHFQPQRIYRQGYEFAEMPMPGRPLAVGLNFVSFQDNPDRLFGILKNEGWLGATNFGGAPGPQLLTALAAGVFFCPARDDAELFPGASIFPTLVAAVDGPVRVRTRSAGRGTRRV</sequence>
<keyword evidence="5" id="KW-0408">Iron</keyword>
<comment type="cofactor">
    <cofactor evidence="1">
        <name>heme b</name>
        <dbReference type="ChEBI" id="CHEBI:60344"/>
    </cofactor>
</comment>
<dbReference type="PROSITE" id="PS51404">
    <property type="entry name" value="DYP_PEROXIDASE"/>
    <property type="match status" value="1"/>
</dbReference>
<evidence type="ECO:0000259" key="6">
    <source>
        <dbReference type="Pfam" id="PF20628"/>
    </source>
</evidence>